<dbReference type="RefSeq" id="WP_198738691.1">
    <property type="nucleotide sequence ID" value="NZ_JAEIOS010000012.1"/>
</dbReference>
<name>A0A934MB66_9CORY</name>
<evidence type="ECO:0000313" key="3">
    <source>
        <dbReference type="Proteomes" id="UP000645966"/>
    </source>
</evidence>
<dbReference type="PANTHER" id="PTHR40660:SF1">
    <property type="entry name" value="5'-PHOSPHATE OXIDASE PUTATIVE DOMAIN-CONTAINING PROTEIN-RELATED"/>
    <property type="match status" value="1"/>
</dbReference>
<keyword evidence="3" id="KW-1185">Reference proteome</keyword>
<dbReference type="Proteomes" id="UP000645966">
    <property type="component" value="Unassembled WGS sequence"/>
</dbReference>
<comment type="caution">
    <text evidence="2">The sequence shown here is derived from an EMBL/GenBank/DDBJ whole genome shotgun (WGS) entry which is preliminary data.</text>
</comment>
<gene>
    <name evidence="2" type="ORF">JDV75_07790</name>
</gene>
<evidence type="ECO:0000259" key="1">
    <source>
        <dbReference type="Pfam" id="PF01243"/>
    </source>
</evidence>
<dbReference type="SUPFAM" id="SSF50475">
    <property type="entry name" value="FMN-binding split barrel"/>
    <property type="match status" value="1"/>
</dbReference>
<evidence type="ECO:0000313" key="2">
    <source>
        <dbReference type="EMBL" id="MBI8989663.1"/>
    </source>
</evidence>
<dbReference type="Gene3D" id="2.30.110.10">
    <property type="entry name" value="Electron Transport, Fmn-binding Protein, Chain A"/>
    <property type="match status" value="1"/>
</dbReference>
<organism evidence="2 3">
    <name type="scientific">Corynebacterium meridianum</name>
    <dbReference type="NCBI Taxonomy" id="2765363"/>
    <lineage>
        <taxon>Bacteria</taxon>
        <taxon>Bacillati</taxon>
        <taxon>Actinomycetota</taxon>
        <taxon>Actinomycetes</taxon>
        <taxon>Mycobacteriales</taxon>
        <taxon>Corynebacteriaceae</taxon>
        <taxon>Corynebacterium</taxon>
    </lineage>
</organism>
<dbReference type="PANTHER" id="PTHR40660">
    <property type="entry name" value="5'-PHOSPHATE OXIDASE PUTATIVE DOMAIN-CONTAINING PROTEIN-RELATED"/>
    <property type="match status" value="1"/>
</dbReference>
<dbReference type="InterPro" id="IPR011576">
    <property type="entry name" value="Pyridox_Oxase_N"/>
</dbReference>
<dbReference type="EMBL" id="JAEIOS010000012">
    <property type="protein sequence ID" value="MBI8989663.1"/>
    <property type="molecule type" value="Genomic_DNA"/>
</dbReference>
<sequence>MPVITTEMREMLGAQLPILATVTDPSTPNIGPKRSLRVLDDTHLIFNENTGGQHLANIEAGSRLAVAVIDREALDGYRFIGTAELFNEGPAWDNAVAFAKENGMGTPKHAVVISVEEIYSLRSGAKAGTRIDEK</sequence>
<reference evidence="2" key="1">
    <citation type="submission" date="2020-12" db="EMBL/GenBank/DDBJ databases">
        <title>Genome public.</title>
        <authorList>
            <person name="Sun Q."/>
        </authorList>
    </citation>
    <scope>NUCLEOTIDE SEQUENCE</scope>
    <source>
        <strain evidence="2">CCM 8863</strain>
    </source>
</reference>
<proteinExistence type="predicted"/>
<dbReference type="Pfam" id="PF01243">
    <property type="entry name" value="PNPOx_N"/>
    <property type="match status" value="1"/>
</dbReference>
<feature type="domain" description="Pyridoxamine 5'-phosphate oxidase N-terminal" evidence="1">
    <location>
        <begin position="5"/>
        <end position="120"/>
    </location>
</feature>
<accession>A0A934MB66</accession>
<protein>
    <submittedName>
        <fullName evidence="2">Pyridoxamine 5'-phosphate oxidase family protein</fullName>
    </submittedName>
</protein>
<dbReference type="AlphaFoldDB" id="A0A934MB66"/>
<dbReference type="InterPro" id="IPR012349">
    <property type="entry name" value="Split_barrel_FMN-bd"/>
</dbReference>